<comment type="caution">
    <text evidence="1">The sequence shown here is derived from an EMBL/GenBank/DDBJ whole genome shotgun (WGS) entry which is preliminary data.</text>
</comment>
<evidence type="ECO:0000313" key="1">
    <source>
        <dbReference type="EMBL" id="EWS77410.1"/>
    </source>
</evidence>
<reference evidence="1 2" key="1">
    <citation type="journal article" date="2014" name="Genome Announc.">
        <title>Draft Genome Sequence of Xylella fastidiosa Pear Leaf Scorch Strain in Taiwan.</title>
        <authorList>
            <person name="Su C.C."/>
            <person name="Deng W.L."/>
            <person name="Jan F.J."/>
            <person name="Chang C.J."/>
            <person name="Huang H."/>
            <person name="Chen J."/>
        </authorList>
    </citation>
    <scope>NUCLEOTIDE SEQUENCE [LARGE SCALE GENOMIC DNA]</scope>
    <source>
        <strain evidence="1 2">PLS229</strain>
    </source>
</reference>
<organism evidence="1 2">
    <name type="scientific">Xylella taiwanensis</name>
    <dbReference type="NCBI Taxonomy" id="1444770"/>
    <lineage>
        <taxon>Bacteria</taxon>
        <taxon>Pseudomonadati</taxon>
        <taxon>Pseudomonadota</taxon>
        <taxon>Gammaproteobacteria</taxon>
        <taxon>Lysobacterales</taxon>
        <taxon>Lysobacteraceae</taxon>
        <taxon>Xylella</taxon>
    </lineage>
</organism>
<gene>
    <name evidence="1" type="ORF">AF72_11175</name>
</gene>
<name>Z9JG86_9GAMM</name>
<dbReference type="Proteomes" id="UP000020406">
    <property type="component" value="Unassembled WGS sequence"/>
</dbReference>
<protein>
    <submittedName>
        <fullName evidence="1">Uncharacterized protein</fullName>
    </submittedName>
</protein>
<dbReference type="EMBL" id="JDSQ01000021">
    <property type="protein sequence ID" value="EWS77410.1"/>
    <property type="molecule type" value="Genomic_DNA"/>
</dbReference>
<accession>Z9JG86</accession>
<evidence type="ECO:0000313" key="2">
    <source>
        <dbReference type="Proteomes" id="UP000020406"/>
    </source>
</evidence>
<dbReference type="RefSeq" id="WP_231041379.1">
    <property type="nucleotide sequence ID" value="NZ_CP087981.1"/>
</dbReference>
<dbReference type="AlphaFoldDB" id="Z9JG86"/>
<sequence length="49" mass="5475">MTLLILLVVVYEESLMAVGCKPIRCDSIVYCHYGINRGDGGNAMMLRRV</sequence>
<proteinExistence type="predicted"/>
<dbReference type="PATRIC" id="fig|1444770.3.peg.2641"/>